<protein>
    <submittedName>
        <fullName evidence="7">Sec-independent transporter protein</fullName>
    </submittedName>
</protein>
<reference evidence="7" key="1">
    <citation type="submission" date="2009-10" db="EMBL/GenBank/DDBJ databases">
        <authorList>
            <person name="Martin F."/>
            <person name="Radmer L."/>
            <person name="Hamilton J."/>
            <person name="Buell C.R."/>
        </authorList>
    </citation>
    <scope>NUCLEOTIDE SEQUENCE</scope>
</reference>
<evidence type="ECO:0000256" key="5">
    <source>
        <dbReference type="ARBA" id="ARBA00023136"/>
    </source>
</evidence>
<evidence type="ECO:0000256" key="4">
    <source>
        <dbReference type="ARBA" id="ARBA00022989"/>
    </source>
</evidence>
<dbReference type="EMBL" id="GU138663">
    <property type="protein sequence ID" value="ACZ44445.1"/>
    <property type="molecule type" value="Genomic_DNA"/>
</dbReference>
<feature type="transmembrane region" description="Helical" evidence="6">
    <location>
        <begin position="21"/>
        <end position="47"/>
    </location>
</feature>
<keyword evidence="5 6" id="KW-0472">Membrane</keyword>
<evidence type="ECO:0000256" key="2">
    <source>
        <dbReference type="ARBA" id="ARBA00008882"/>
    </source>
</evidence>
<keyword evidence="3 6" id="KW-0812">Transmembrane</keyword>
<comment type="similarity">
    <text evidence="2">Belongs to the TatC family.</text>
</comment>
<dbReference type="PANTHER" id="PTHR30371">
    <property type="entry name" value="SEC-INDEPENDENT PROTEIN TRANSLOCASE PROTEIN TATC"/>
    <property type="match status" value="1"/>
</dbReference>
<feature type="transmembrane region" description="Helical" evidence="6">
    <location>
        <begin position="221"/>
        <end position="241"/>
    </location>
</feature>
<keyword evidence="4 6" id="KW-1133">Transmembrane helix</keyword>
<dbReference type="PANTHER" id="PTHR30371:SF0">
    <property type="entry name" value="SEC-INDEPENDENT PROTEIN TRANSLOCASE PROTEIN TATC, CHLOROPLASTIC-RELATED"/>
    <property type="match status" value="1"/>
</dbReference>
<comment type="subcellular location">
    <subcellularLocation>
        <location evidence="1">Membrane</location>
        <topology evidence="1">Multi-pass membrane protein</topology>
    </subcellularLocation>
</comment>
<dbReference type="InterPro" id="IPR002033">
    <property type="entry name" value="TatC"/>
</dbReference>
<feature type="transmembrane region" description="Helical" evidence="6">
    <location>
        <begin position="107"/>
        <end position="137"/>
    </location>
</feature>
<organism evidence="7">
    <name type="scientific">Globisporangium ultimum</name>
    <name type="common">Pythium ultimum</name>
    <dbReference type="NCBI Taxonomy" id="2052682"/>
    <lineage>
        <taxon>Eukaryota</taxon>
        <taxon>Sar</taxon>
        <taxon>Stramenopiles</taxon>
        <taxon>Oomycota</taxon>
        <taxon>Peronosporomycetes</taxon>
        <taxon>Pythiales</taxon>
        <taxon>Pythiaceae</taxon>
        <taxon>Globisporangium</taxon>
    </lineage>
</organism>
<dbReference type="EMBL" id="GU138663">
    <property type="protein sequence ID" value="ACZ44470.1"/>
    <property type="molecule type" value="Genomic_DNA"/>
</dbReference>
<dbReference type="Pfam" id="PF00902">
    <property type="entry name" value="TatC"/>
    <property type="match status" value="1"/>
</dbReference>
<gene>
    <name evidence="7" type="primary">ymf16</name>
</gene>
<evidence type="ECO:0000256" key="3">
    <source>
        <dbReference type="ARBA" id="ARBA00022692"/>
    </source>
</evidence>
<evidence type="ECO:0000256" key="6">
    <source>
        <dbReference type="SAM" id="Phobius"/>
    </source>
</evidence>
<evidence type="ECO:0000256" key="1">
    <source>
        <dbReference type="ARBA" id="ARBA00004141"/>
    </source>
</evidence>
<dbReference type="GO" id="GO:0009977">
    <property type="term" value="F:proton motive force dependent protein transmembrane transporter activity"/>
    <property type="evidence" value="ECO:0007669"/>
    <property type="project" value="TreeGrafter"/>
</dbReference>
<dbReference type="AlphaFoldDB" id="E2DR25"/>
<geneLocation type="mitochondrion" evidence="7"/>
<feature type="transmembrane region" description="Helical" evidence="6">
    <location>
        <begin position="67"/>
        <end position="95"/>
    </location>
</feature>
<keyword evidence="7" id="KW-0496">Mitochondrion</keyword>
<name>E2DR25_GLOUL</name>
<dbReference type="GO" id="GO:0033281">
    <property type="term" value="C:TAT protein transport complex"/>
    <property type="evidence" value="ECO:0007669"/>
    <property type="project" value="TreeGrafter"/>
</dbReference>
<feature type="transmembrane region" description="Helical" evidence="6">
    <location>
        <begin position="197"/>
        <end position="215"/>
    </location>
</feature>
<sequence>MNNNKITTHLQLHLFELKYNFFILLITFFYLFIVSYYFSNQLIYLFINILINKDLLKYFIFTNITEIFVTNIFISIFVSFFIILQLSIIQCWFFFSSGLFKYENFKIIKIYLIFLILNFFIISIILIKIIPNIWFFFSNINFTNKYLFNIYFEPKLNNYFNFIFSSFIYIFLIFIYFFILFFIIFNKIFKIKTIINLRKFFFFKFIIISAIISPPDFINQLLIFFFFIILFEIFIYIYIFLYKYFFNKI</sequence>
<accession>E2DR25</accession>
<feature type="transmembrane region" description="Helical" evidence="6">
    <location>
        <begin position="162"/>
        <end position="185"/>
    </location>
</feature>
<proteinExistence type="inferred from homology"/>
<dbReference type="GO" id="GO:0065002">
    <property type="term" value="P:intracellular protein transmembrane transport"/>
    <property type="evidence" value="ECO:0007669"/>
    <property type="project" value="TreeGrafter"/>
</dbReference>
<dbReference type="GO" id="GO:0043953">
    <property type="term" value="P:protein transport by the Tat complex"/>
    <property type="evidence" value="ECO:0007669"/>
    <property type="project" value="TreeGrafter"/>
</dbReference>
<evidence type="ECO:0000313" key="7">
    <source>
        <dbReference type="EMBL" id="ACZ44445.1"/>
    </source>
</evidence>